<keyword evidence="2 4" id="KW-0813">Transport</keyword>
<organism evidence="7 8">
    <name type="scientific">Datura stramonium</name>
    <name type="common">Jimsonweed</name>
    <name type="synonym">Common thornapple</name>
    <dbReference type="NCBI Taxonomy" id="4076"/>
    <lineage>
        <taxon>Eukaryota</taxon>
        <taxon>Viridiplantae</taxon>
        <taxon>Streptophyta</taxon>
        <taxon>Embryophyta</taxon>
        <taxon>Tracheophyta</taxon>
        <taxon>Spermatophyta</taxon>
        <taxon>Magnoliopsida</taxon>
        <taxon>eudicotyledons</taxon>
        <taxon>Gunneridae</taxon>
        <taxon>Pentapetalae</taxon>
        <taxon>asterids</taxon>
        <taxon>lamiids</taxon>
        <taxon>Solanales</taxon>
        <taxon>Solanaceae</taxon>
        <taxon>Solanoideae</taxon>
        <taxon>Datureae</taxon>
        <taxon>Datura</taxon>
    </lineage>
</organism>
<dbReference type="Proteomes" id="UP000823775">
    <property type="component" value="Unassembled WGS sequence"/>
</dbReference>
<evidence type="ECO:0000256" key="4">
    <source>
        <dbReference type="RuleBase" id="RU000628"/>
    </source>
</evidence>
<evidence type="ECO:0000313" key="8">
    <source>
        <dbReference type="Proteomes" id="UP000823775"/>
    </source>
</evidence>
<keyword evidence="3 4" id="KW-0446">Lipid-binding</keyword>
<dbReference type="PRINTS" id="PR00382">
    <property type="entry name" value="LIPIDTRNSFER"/>
</dbReference>
<accession>A0ABS8SAB5</accession>
<keyword evidence="8" id="KW-1185">Reference proteome</keyword>
<feature type="chain" id="PRO_5046899254" description="Non-specific lipid-transfer protein" evidence="5">
    <location>
        <begin position="28"/>
        <end position="119"/>
    </location>
</feature>
<gene>
    <name evidence="7" type="ORF">HAX54_029428</name>
</gene>
<comment type="similarity">
    <text evidence="1 4">Belongs to the plant LTP family.</text>
</comment>
<dbReference type="CDD" id="cd01960">
    <property type="entry name" value="nsLTP1"/>
    <property type="match status" value="1"/>
</dbReference>
<comment type="caution">
    <text evidence="7">The sequence shown here is derived from an EMBL/GenBank/DDBJ whole genome shotgun (WGS) entry which is preliminary data.</text>
</comment>
<sequence>MAKVASLAVMICIAAMVMAMFAAHVEAYVTCGTVATDLSPCLDYVRMGGAIPVMCCNGIRSLFSAASSTQDRQTVCNCLKSAAGAINGVNLNLAAALPAKCGVNIPYKISPSIDCSKVQ</sequence>
<comment type="function">
    <text evidence="4">Plant non-specific lipid-transfer proteins transfer phospholipids as well as galactolipids across membranes. May play a role in wax or cutin deposition in the cell walls of expanding epidermal cells and certain secretory tissues.</text>
</comment>
<dbReference type="SUPFAM" id="SSF47699">
    <property type="entry name" value="Bifunctional inhibitor/lipid-transfer protein/seed storage 2S albumin"/>
    <property type="match status" value="1"/>
</dbReference>
<evidence type="ECO:0000313" key="7">
    <source>
        <dbReference type="EMBL" id="MCD7455751.1"/>
    </source>
</evidence>
<dbReference type="InterPro" id="IPR036312">
    <property type="entry name" value="Bifun_inhib/LTP/seed_sf"/>
</dbReference>
<dbReference type="EMBL" id="JACEIK010000365">
    <property type="protein sequence ID" value="MCD7455751.1"/>
    <property type="molecule type" value="Genomic_DNA"/>
</dbReference>
<dbReference type="Gene3D" id="1.10.110.10">
    <property type="entry name" value="Plant lipid-transfer and hydrophobic proteins"/>
    <property type="match status" value="1"/>
</dbReference>
<evidence type="ECO:0000256" key="5">
    <source>
        <dbReference type="SAM" id="SignalP"/>
    </source>
</evidence>
<dbReference type="InterPro" id="IPR000528">
    <property type="entry name" value="Plant_nsLTP"/>
</dbReference>
<name>A0ABS8SAB5_DATST</name>
<evidence type="ECO:0000259" key="6">
    <source>
        <dbReference type="SMART" id="SM00499"/>
    </source>
</evidence>
<dbReference type="SMART" id="SM00499">
    <property type="entry name" value="AAI"/>
    <property type="match status" value="1"/>
</dbReference>
<evidence type="ECO:0000256" key="3">
    <source>
        <dbReference type="ARBA" id="ARBA00023121"/>
    </source>
</evidence>
<dbReference type="InterPro" id="IPR016140">
    <property type="entry name" value="Bifunc_inhib/LTP/seed_store"/>
</dbReference>
<feature type="signal peptide" evidence="5">
    <location>
        <begin position="1"/>
        <end position="27"/>
    </location>
</feature>
<dbReference type="PANTHER" id="PTHR33076">
    <property type="entry name" value="NON-SPECIFIC LIPID-TRANSFER PROTEIN 2-RELATED"/>
    <property type="match status" value="1"/>
</dbReference>
<dbReference type="PROSITE" id="PS00597">
    <property type="entry name" value="PLANT_LTP"/>
    <property type="match status" value="1"/>
</dbReference>
<reference evidence="7 8" key="1">
    <citation type="journal article" date="2021" name="BMC Genomics">
        <title>Datura genome reveals duplications of psychoactive alkaloid biosynthetic genes and high mutation rate following tissue culture.</title>
        <authorList>
            <person name="Rajewski A."/>
            <person name="Carter-House D."/>
            <person name="Stajich J."/>
            <person name="Litt A."/>
        </authorList>
    </citation>
    <scope>NUCLEOTIDE SEQUENCE [LARGE SCALE GENOMIC DNA]</scope>
    <source>
        <strain evidence="7">AR-01</strain>
    </source>
</reference>
<keyword evidence="5" id="KW-0732">Signal</keyword>
<dbReference type="Pfam" id="PF00234">
    <property type="entry name" value="Tryp_alpha_amyl"/>
    <property type="match status" value="1"/>
</dbReference>
<protein>
    <recommendedName>
        <fullName evidence="4">Non-specific lipid-transfer protein</fullName>
    </recommendedName>
</protein>
<evidence type="ECO:0000256" key="2">
    <source>
        <dbReference type="ARBA" id="ARBA00022448"/>
    </source>
</evidence>
<proteinExistence type="inferred from homology"/>
<feature type="domain" description="Bifunctional inhibitor/plant lipid transfer protein/seed storage helical" evidence="6">
    <location>
        <begin position="31"/>
        <end position="115"/>
    </location>
</feature>
<evidence type="ECO:0000256" key="1">
    <source>
        <dbReference type="ARBA" id="ARBA00009748"/>
    </source>
</evidence>